<dbReference type="EMBL" id="FNPV01000004">
    <property type="protein sequence ID" value="SDY72683.1"/>
    <property type="molecule type" value="Genomic_DNA"/>
</dbReference>
<evidence type="ECO:0000256" key="1">
    <source>
        <dbReference type="SAM" id="Phobius"/>
    </source>
</evidence>
<dbReference type="AlphaFoldDB" id="A0A1H3M7U7"/>
<dbReference type="OrthoDB" id="9822031at2"/>
<feature type="transmembrane region" description="Helical" evidence="1">
    <location>
        <begin position="6"/>
        <end position="27"/>
    </location>
</feature>
<feature type="transmembrane region" description="Helical" evidence="1">
    <location>
        <begin position="39"/>
        <end position="57"/>
    </location>
</feature>
<organism evidence="2 3">
    <name type="scientific">Tindallia californiensis</name>
    <dbReference type="NCBI Taxonomy" id="159292"/>
    <lineage>
        <taxon>Bacteria</taxon>
        <taxon>Bacillati</taxon>
        <taxon>Bacillota</taxon>
        <taxon>Clostridia</taxon>
        <taxon>Peptostreptococcales</taxon>
        <taxon>Tindalliaceae</taxon>
        <taxon>Tindallia</taxon>
    </lineage>
</organism>
<dbReference type="RefSeq" id="WP_093312397.1">
    <property type="nucleotide sequence ID" value="NZ_FNPV01000004.1"/>
</dbReference>
<reference evidence="2 3" key="1">
    <citation type="submission" date="2016-10" db="EMBL/GenBank/DDBJ databases">
        <authorList>
            <person name="de Groot N.N."/>
        </authorList>
    </citation>
    <scope>NUCLEOTIDE SEQUENCE [LARGE SCALE GENOMIC DNA]</scope>
    <source>
        <strain evidence="2 3">APO</strain>
    </source>
</reference>
<protein>
    <submittedName>
        <fullName evidence="2">Uncharacterized protein</fullName>
    </submittedName>
</protein>
<sequence>MNAVVLGFLIINFVVIYLVFMGTGKLVMSKVPKKWSFRLLGIYGTLLLLSPFVMVFGDEAPYQRVDVIDESLYWSMDIEEWELEDLLENGSHVLLDQRKISIEDREFTEQKPLIINGSGIEIDHGFSIVVEMTEDLSEIEMTQLMLPATVNAIDVSQLFNPWQWSMTGKEVQVKVPKTNIELHILEPLPMFFHFQKEKEAVPNEFSITSGGIIQWMRIPAGIPVEFRNIELERMISD</sequence>
<dbReference type="Proteomes" id="UP000199230">
    <property type="component" value="Unassembled WGS sequence"/>
</dbReference>
<proteinExistence type="predicted"/>
<name>A0A1H3M7U7_9FIRM</name>
<gene>
    <name evidence="2" type="ORF">SAMN05192546_10428</name>
</gene>
<keyword evidence="1" id="KW-1133">Transmembrane helix</keyword>
<dbReference type="STRING" id="159292.SAMN05192546_10428"/>
<keyword evidence="1" id="KW-0472">Membrane</keyword>
<evidence type="ECO:0000313" key="2">
    <source>
        <dbReference type="EMBL" id="SDY72683.1"/>
    </source>
</evidence>
<keyword evidence="3" id="KW-1185">Reference proteome</keyword>
<evidence type="ECO:0000313" key="3">
    <source>
        <dbReference type="Proteomes" id="UP000199230"/>
    </source>
</evidence>
<keyword evidence="1" id="KW-0812">Transmembrane</keyword>
<accession>A0A1H3M7U7</accession>